<dbReference type="Pfam" id="PF01451">
    <property type="entry name" value="LMWPc"/>
    <property type="match status" value="1"/>
</dbReference>
<dbReference type="GO" id="GO:0004725">
    <property type="term" value="F:protein tyrosine phosphatase activity"/>
    <property type="evidence" value="ECO:0007669"/>
    <property type="project" value="UniProtKB-EC"/>
</dbReference>
<evidence type="ECO:0000313" key="8">
    <source>
        <dbReference type="Proteomes" id="UP000320011"/>
    </source>
</evidence>
<organism evidence="7 8">
    <name type="scientific">Amycolatopsis rhizosphaerae</name>
    <dbReference type="NCBI Taxonomy" id="2053003"/>
    <lineage>
        <taxon>Bacteria</taxon>
        <taxon>Bacillati</taxon>
        <taxon>Actinomycetota</taxon>
        <taxon>Actinomycetes</taxon>
        <taxon>Pseudonocardiales</taxon>
        <taxon>Pseudonocardiaceae</taxon>
        <taxon>Amycolatopsis</taxon>
    </lineage>
</organism>
<feature type="domain" description="Phosphotyrosine protein phosphatase I" evidence="6">
    <location>
        <begin position="32"/>
        <end position="178"/>
    </location>
</feature>
<evidence type="ECO:0000256" key="3">
    <source>
        <dbReference type="ARBA" id="ARBA00022801"/>
    </source>
</evidence>
<dbReference type="SMART" id="SM00226">
    <property type="entry name" value="LMWPc"/>
    <property type="match status" value="1"/>
</dbReference>
<dbReference type="SUPFAM" id="SSF52788">
    <property type="entry name" value="Phosphotyrosine protein phosphatases I"/>
    <property type="match status" value="1"/>
</dbReference>
<dbReference type="InterPro" id="IPR017867">
    <property type="entry name" value="Tyr_phospatase_low_mol_wt"/>
</dbReference>
<evidence type="ECO:0000256" key="1">
    <source>
        <dbReference type="ARBA" id="ARBA00011063"/>
    </source>
</evidence>
<accession>A0A558D434</accession>
<evidence type="ECO:0000256" key="5">
    <source>
        <dbReference type="PIRSR" id="PIRSR617867-1"/>
    </source>
</evidence>
<dbReference type="CDD" id="cd16343">
    <property type="entry name" value="LMWPTP"/>
    <property type="match status" value="1"/>
</dbReference>
<evidence type="ECO:0000256" key="4">
    <source>
        <dbReference type="ARBA" id="ARBA00022912"/>
    </source>
</evidence>
<keyword evidence="4" id="KW-0904">Protein phosphatase</keyword>
<dbReference type="Gene3D" id="3.40.50.2300">
    <property type="match status" value="1"/>
</dbReference>
<comment type="similarity">
    <text evidence="1">Belongs to the low molecular weight phosphotyrosine protein phosphatase family.</text>
</comment>
<dbReference type="InterPro" id="IPR036196">
    <property type="entry name" value="Ptyr_pPase_sf"/>
</dbReference>
<dbReference type="PANTHER" id="PTHR11717">
    <property type="entry name" value="LOW MOLECULAR WEIGHT PROTEIN TYROSINE PHOSPHATASE"/>
    <property type="match status" value="1"/>
</dbReference>
<keyword evidence="8" id="KW-1185">Reference proteome</keyword>
<feature type="active site" evidence="5">
    <location>
        <position position="44"/>
    </location>
</feature>
<feature type="active site" description="Nucleophile" evidence="5">
    <location>
        <position position="38"/>
    </location>
</feature>
<dbReference type="AlphaFoldDB" id="A0A558D434"/>
<name>A0A558D434_9PSEU</name>
<evidence type="ECO:0000256" key="2">
    <source>
        <dbReference type="ARBA" id="ARBA00013064"/>
    </source>
</evidence>
<dbReference type="EC" id="3.1.3.48" evidence="2"/>
<feature type="active site" description="Proton donor" evidence="5">
    <location>
        <position position="152"/>
    </location>
</feature>
<gene>
    <name evidence="7" type="ORF">FNH05_09145</name>
</gene>
<evidence type="ECO:0000313" key="7">
    <source>
        <dbReference type="EMBL" id="TVT55780.1"/>
    </source>
</evidence>
<proteinExistence type="inferred from homology"/>
<dbReference type="Proteomes" id="UP000320011">
    <property type="component" value="Unassembled WGS sequence"/>
</dbReference>
<dbReference type="PANTHER" id="PTHR11717:SF7">
    <property type="entry name" value="LOW MOLECULAR WEIGHT PHOSPHOTYROSINE PROTEIN PHOSPHATASE"/>
    <property type="match status" value="1"/>
</dbReference>
<reference evidence="7 8" key="2">
    <citation type="submission" date="2019-08" db="EMBL/GenBank/DDBJ databases">
        <title>Amycolatopsis acidicola sp. nov., isolated from peat swamp forest soil.</title>
        <authorList>
            <person name="Srisuk N."/>
        </authorList>
    </citation>
    <scope>NUCLEOTIDE SEQUENCE [LARGE SCALE GENOMIC DNA]</scope>
    <source>
        <strain evidence="7 8">TBRC 6029</strain>
    </source>
</reference>
<sequence>MYSASAGIPGSSHPHPSVPGLGTLGGVTELRLHLCFVCSGNICRSPMAALVFAEHLRRERLDGLVRVTSAGTGPWHVGEPADPRARQTLLGHGYPVAHVASQVDAGHLEADLLLAADAGHLRTLRQKVTDPARVRLLREFDPTAAPGAEVPDPYYGGDEGFDEVIAMIERTVPGLLDWVRQELGTLQG</sequence>
<evidence type="ECO:0000259" key="6">
    <source>
        <dbReference type="SMART" id="SM00226"/>
    </source>
</evidence>
<dbReference type="InterPro" id="IPR023485">
    <property type="entry name" value="Ptyr_pPase"/>
</dbReference>
<keyword evidence="3" id="KW-0378">Hydrolase</keyword>
<dbReference type="OrthoDB" id="9784339at2"/>
<protein>
    <recommendedName>
        <fullName evidence="2">protein-tyrosine-phosphatase</fullName>
        <ecNumber evidence="2">3.1.3.48</ecNumber>
    </recommendedName>
</protein>
<dbReference type="PRINTS" id="PR00719">
    <property type="entry name" value="LMWPTPASE"/>
</dbReference>
<dbReference type="InterPro" id="IPR050438">
    <property type="entry name" value="LMW_PTPase"/>
</dbReference>
<dbReference type="EMBL" id="VJWX01000059">
    <property type="protein sequence ID" value="TVT55780.1"/>
    <property type="molecule type" value="Genomic_DNA"/>
</dbReference>
<comment type="caution">
    <text evidence="7">The sequence shown here is derived from an EMBL/GenBank/DDBJ whole genome shotgun (WGS) entry which is preliminary data.</text>
</comment>
<reference evidence="7 8" key="1">
    <citation type="submission" date="2019-07" db="EMBL/GenBank/DDBJ databases">
        <authorList>
            <person name="Duangmal K."/>
            <person name="Teo W.F.A."/>
        </authorList>
    </citation>
    <scope>NUCLEOTIDE SEQUENCE [LARGE SCALE GENOMIC DNA]</scope>
    <source>
        <strain evidence="7 8">TBRC 6029</strain>
    </source>
</reference>